<dbReference type="Pfam" id="PF00226">
    <property type="entry name" value="DnaJ"/>
    <property type="match status" value="1"/>
</dbReference>
<dbReference type="PRINTS" id="PR00625">
    <property type="entry name" value="JDOMAIN"/>
</dbReference>
<dbReference type="GO" id="GO:0042026">
    <property type="term" value="P:protein refolding"/>
    <property type="evidence" value="ECO:0007669"/>
    <property type="project" value="TreeGrafter"/>
</dbReference>
<dbReference type="AlphaFoldDB" id="A0AAW1QXE0"/>
<dbReference type="Proteomes" id="UP001438707">
    <property type="component" value="Unassembled WGS sequence"/>
</dbReference>
<dbReference type="PANTHER" id="PTHR43096">
    <property type="entry name" value="DNAJ HOMOLOG 1, MITOCHONDRIAL-RELATED"/>
    <property type="match status" value="1"/>
</dbReference>
<dbReference type="EMBL" id="JALJOS010000022">
    <property type="protein sequence ID" value="KAK9825998.1"/>
    <property type="molecule type" value="Genomic_DNA"/>
</dbReference>
<gene>
    <name evidence="3" type="ORF">WJX74_003970</name>
</gene>
<accession>A0AAW1QXE0</accession>
<feature type="domain" description="J" evidence="2">
    <location>
        <begin position="2"/>
        <end position="67"/>
    </location>
</feature>
<keyword evidence="4" id="KW-1185">Reference proteome</keyword>
<proteinExistence type="predicted"/>
<dbReference type="Gene3D" id="1.10.287.110">
    <property type="entry name" value="DnaJ domain"/>
    <property type="match status" value="1"/>
</dbReference>
<evidence type="ECO:0000313" key="4">
    <source>
        <dbReference type="Proteomes" id="UP001438707"/>
    </source>
</evidence>
<reference evidence="3 4" key="1">
    <citation type="journal article" date="2024" name="Nat. Commun.">
        <title>Phylogenomics reveals the evolutionary origins of lichenization in chlorophyte algae.</title>
        <authorList>
            <person name="Puginier C."/>
            <person name="Libourel C."/>
            <person name="Otte J."/>
            <person name="Skaloud P."/>
            <person name="Haon M."/>
            <person name="Grisel S."/>
            <person name="Petersen M."/>
            <person name="Berrin J.G."/>
            <person name="Delaux P.M."/>
            <person name="Dal Grande F."/>
            <person name="Keller J."/>
        </authorList>
    </citation>
    <scope>NUCLEOTIDE SEQUENCE [LARGE SCALE GENOMIC DNA]</scope>
    <source>
        <strain evidence="3 4">SAG 2145</strain>
    </source>
</reference>
<protein>
    <recommendedName>
        <fullName evidence="2">J domain-containing protein</fullName>
    </recommendedName>
</protein>
<evidence type="ECO:0000313" key="3">
    <source>
        <dbReference type="EMBL" id="KAK9825998.1"/>
    </source>
</evidence>
<dbReference type="InterPro" id="IPR018253">
    <property type="entry name" value="DnaJ_domain_CS"/>
</dbReference>
<keyword evidence="1" id="KW-0143">Chaperone</keyword>
<evidence type="ECO:0000259" key="2">
    <source>
        <dbReference type="PROSITE" id="PS50076"/>
    </source>
</evidence>
<dbReference type="InterPro" id="IPR001623">
    <property type="entry name" value="DnaJ_domain"/>
</dbReference>
<dbReference type="SUPFAM" id="SSF46565">
    <property type="entry name" value="Chaperone J-domain"/>
    <property type="match status" value="1"/>
</dbReference>
<dbReference type="GO" id="GO:0005737">
    <property type="term" value="C:cytoplasm"/>
    <property type="evidence" value="ECO:0007669"/>
    <property type="project" value="TreeGrafter"/>
</dbReference>
<dbReference type="PROSITE" id="PS50076">
    <property type="entry name" value="DNAJ_2"/>
    <property type="match status" value="1"/>
</dbReference>
<dbReference type="PROSITE" id="PS00636">
    <property type="entry name" value="DNAJ_1"/>
    <property type="match status" value="1"/>
</dbReference>
<name>A0AAW1QXE0_9CHLO</name>
<dbReference type="InterPro" id="IPR036869">
    <property type="entry name" value="J_dom_sf"/>
</dbReference>
<evidence type="ECO:0000256" key="1">
    <source>
        <dbReference type="ARBA" id="ARBA00023186"/>
    </source>
</evidence>
<sequence length="196" mass="22134">MSHYDTLGVDPKATLQQIKEAYRDKALRFHPDINPGADKDAGKFQEVSNAYEVLRDPSKRAAYDAARTGIGRPDFGSSMGWTPTSKPGADPFEEAFQRWWREQGMGPEQEDPQMRREREAAEMRARAAAWENEKLEAAENKARFARVRQRTATAKAVRNAKTLARFWQTQGRLTWQDAAICSLFAASLAGIAQLWS</sequence>
<dbReference type="GO" id="GO:0051082">
    <property type="term" value="F:unfolded protein binding"/>
    <property type="evidence" value="ECO:0007669"/>
    <property type="project" value="TreeGrafter"/>
</dbReference>
<dbReference type="SMART" id="SM00271">
    <property type="entry name" value="DnaJ"/>
    <property type="match status" value="1"/>
</dbReference>
<organism evidence="3 4">
    <name type="scientific">Apatococcus lobatus</name>
    <dbReference type="NCBI Taxonomy" id="904363"/>
    <lineage>
        <taxon>Eukaryota</taxon>
        <taxon>Viridiplantae</taxon>
        <taxon>Chlorophyta</taxon>
        <taxon>core chlorophytes</taxon>
        <taxon>Trebouxiophyceae</taxon>
        <taxon>Chlorellales</taxon>
        <taxon>Chlorellaceae</taxon>
        <taxon>Apatococcus</taxon>
    </lineage>
</organism>
<dbReference type="PANTHER" id="PTHR43096:SF52">
    <property type="entry name" value="DNAJ HOMOLOG 1, MITOCHONDRIAL-RELATED"/>
    <property type="match status" value="1"/>
</dbReference>
<comment type="caution">
    <text evidence="3">The sequence shown here is derived from an EMBL/GenBank/DDBJ whole genome shotgun (WGS) entry which is preliminary data.</text>
</comment>
<dbReference type="CDD" id="cd06257">
    <property type="entry name" value="DnaJ"/>
    <property type="match status" value="1"/>
</dbReference>